<dbReference type="Proteomes" id="UP000250321">
    <property type="component" value="Unassembled WGS sequence"/>
</dbReference>
<evidence type="ECO:0000313" key="2">
    <source>
        <dbReference type="Proteomes" id="UP000250321"/>
    </source>
</evidence>
<name>A0A314YPS9_PRUYE</name>
<proteinExistence type="predicted"/>
<dbReference type="AlphaFoldDB" id="A0A314YPS9"/>
<accession>A0A314YPS9</accession>
<dbReference type="EMBL" id="PJQY01000807">
    <property type="protein sequence ID" value="PQQ07839.1"/>
    <property type="molecule type" value="Genomic_DNA"/>
</dbReference>
<gene>
    <name evidence="1" type="ORF">Pyn_08452</name>
</gene>
<comment type="caution">
    <text evidence="1">The sequence shown here is derived from an EMBL/GenBank/DDBJ whole genome shotgun (WGS) entry which is preliminary data.</text>
</comment>
<organism evidence="1 2">
    <name type="scientific">Prunus yedoensis var. nudiflora</name>
    <dbReference type="NCBI Taxonomy" id="2094558"/>
    <lineage>
        <taxon>Eukaryota</taxon>
        <taxon>Viridiplantae</taxon>
        <taxon>Streptophyta</taxon>
        <taxon>Embryophyta</taxon>
        <taxon>Tracheophyta</taxon>
        <taxon>Spermatophyta</taxon>
        <taxon>Magnoliopsida</taxon>
        <taxon>eudicotyledons</taxon>
        <taxon>Gunneridae</taxon>
        <taxon>Pentapetalae</taxon>
        <taxon>rosids</taxon>
        <taxon>fabids</taxon>
        <taxon>Rosales</taxon>
        <taxon>Rosaceae</taxon>
        <taxon>Amygdaloideae</taxon>
        <taxon>Amygdaleae</taxon>
        <taxon>Prunus</taxon>
    </lineage>
</organism>
<sequence>MQNASWEITFGLQLQNWSQLRRVSRPATKFWLLYMATSEIDVKEIALSLLWYRFINGKKIRYLSVSTDNGVRFESSEGIEEFSTGVQLPCYEAGPSD</sequence>
<protein>
    <submittedName>
        <fullName evidence="1">Uncharacterized protein</fullName>
    </submittedName>
</protein>
<keyword evidence="2" id="KW-1185">Reference proteome</keyword>
<reference evidence="1 2" key="1">
    <citation type="submission" date="2018-02" db="EMBL/GenBank/DDBJ databases">
        <title>Draft genome of wild Prunus yedoensis var. nudiflora.</title>
        <authorList>
            <person name="Baek S."/>
            <person name="Kim J.-H."/>
            <person name="Choi K."/>
            <person name="Kim G.-B."/>
            <person name="Cho A."/>
            <person name="Jang H."/>
            <person name="Shin C.-H."/>
            <person name="Yu H.-J."/>
            <person name="Mun J.-H."/>
        </authorList>
    </citation>
    <scope>NUCLEOTIDE SEQUENCE [LARGE SCALE GENOMIC DNA]</scope>
    <source>
        <strain evidence="2">cv. Jeju island</strain>
        <tissue evidence="1">Leaf</tissue>
    </source>
</reference>
<evidence type="ECO:0000313" key="1">
    <source>
        <dbReference type="EMBL" id="PQQ07839.1"/>
    </source>
</evidence>